<dbReference type="CDD" id="cd00146">
    <property type="entry name" value="PKD"/>
    <property type="match status" value="1"/>
</dbReference>
<dbReference type="FunFam" id="2.60.40.10:FF:000061">
    <property type="entry name" value="Dyslexia-associated protein KIAA0319 homolog"/>
    <property type="match status" value="1"/>
</dbReference>
<dbReference type="PANTHER" id="PTHR46182">
    <property type="entry name" value="FI19480P1"/>
    <property type="match status" value="1"/>
</dbReference>
<proteinExistence type="predicted"/>
<accession>A0A8J5N192</accession>
<comment type="caution">
    <text evidence="6">The sequence shown here is derived from an EMBL/GenBank/DDBJ whole genome shotgun (WGS) entry which is preliminary data.</text>
</comment>
<dbReference type="GO" id="GO:0001764">
    <property type="term" value="P:neuron migration"/>
    <property type="evidence" value="ECO:0007669"/>
    <property type="project" value="TreeGrafter"/>
</dbReference>
<dbReference type="AlphaFoldDB" id="A0A8J5N192"/>
<keyword evidence="4" id="KW-0472">Membrane</keyword>
<dbReference type="Gene3D" id="2.60.40.10">
    <property type="entry name" value="Immunoglobulins"/>
    <property type="match status" value="1"/>
</dbReference>
<organism evidence="6 7">
    <name type="scientific">Homarus americanus</name>
    <name type="common">American lobster</name>
    <dbReference type="NCBI Taxonomy" id="6706"/>
    <lineage>
        <taxon>Eukaryota</taxon>
        <taxon>Metazoa</taxon>
        <taxon>Ecdysozoa</taxon>
        <taxon>Arthropoda</taxon>
        <taxon>Crustacea</taxon>
        <taxon>Multicrustacea</taxon>
        <taxon>Malacostraca</taxon>
        <taxon>Eumalacostraca</taxon>
        <taxon>Eucarida</taxon>
        <taxon>Decapoda</taxon>
        <taxon>Pleocyemata</taxon>
        <taxon>Astacidea</taxon>
        <taxon>Nephropoidea</taxon>
        <taxon>Nephropidae</taxon>
        <taxon>Homarus</taxon>
    </lineage>
</organism>
<dbReference type="SUPFAM" id="SSF49299">
    <property type="entry name" value="PKD domain"/>
    <property type="match status" value="1"/>
</dbReference>
<feature type="non-terminal residue" evidence="6">
    <location>
        <position position="1"/>
    </location>
</feature>
<dbReference type="Pfam" id="PF22352">
    <property type="entry name" value="K319L-like_PKD"/>
    <property type="match status" value="1"/>
</dbReference>
<dbReference type="GO" id="GO:0031410">
    <property type="term" value="C:cytoplasmic vesicle"/>
    <property type="evidence" value="ECO:0007669"/>
    <property type="project" value="TreeGrafter"/>
</dbReference>
<sequence>TEIILCGNTSTDDHGIEEWEWTKGPKDSGKAVDMQDTRTPFLHLSNLEEGHYQFILRVTDSIGQSSNTSVYVYVQKPNLAAPKDKNVPPKANAGGDFSVILPASVVRVDGSKSNDDVAVTRWLWERDATSLAAGKVINGSDHSPVLMVPMLLKVFGANSHLLFRIVIKDFNSPFINACRNNEN</sequence>
<keyword evidence="7" id="KW-1185">Reference proteome</keyword>
<dbReference type="PANTHER" id="PTHR46182:SF2">
    <property type="entry name" value="FI19480P1"/>
    <property type="match status" value="1"/>
</dbReference>
<keyword evidence="3" id="KW-1133">Transmembrane helix</keyword>
<protein>
    <submittedName>
        <fullName evidence="6">Dyslexia-associated protein</fullName>
    </submittedName>
</protein>
<dbReference type="GO" id="GO:0016020">
    <property type="term" value="C:membrane"/>
    <property type="evidence" value="ECO:0007669"/>
    <property type="project" value="UniProtKB-SubCell"/>
</dbReference>
<keyword evidence="5" id="KW-0325">Glycoprotein</keyword>
<evidence type="ECO:0000256" key="2">
    <source>
        <dbReference type="ARBA" id="ARBA00022692"/>
    </source>
</evidence>
<keyword evidence="2" id="KW-0812">Transmembrane</keyword>
<evidence type="ECO:0000313" key="6">
    <source>
        <dbReference type="EMBL" id="KAG7171334.1"/>
    </source>
</evidence>
<dbReference type="InterPro" id="IPR035986">
    <property type="entry name" value="PKD_dom_sf"/>
</dbReference>
<evidence type="ECO:0000256" key="5">
    <source>
        <dbReference type="ARBA" id="ARBA00023180"/>
    </source>
</evidence>
<dbReference type="InterPro" id="IPR029865">
    <property type="entry name" value="KIAA0319-like"/>
</dbReference>
<dbReference type="Proteomes" id="UP000747542">
    <property type="component" value="Unassembled WGS sequence"/>
</dbReference>
<dbReference type="InterPro" id="IPR013783">
    <property type="entry name" value="Ig-like_fold"/>
</dbReference>
<evidence type="ECO:0000256" key="3">
    <source>
        <dbReference type="ARBA" id="ARBA00022989"/>
    </source>
</evidence>
<name>A0A8J5N192_HOMAM</name>
<comment type="subcellular location">
    <subcellularLocation>
        <location evidence="1">Membrane</location>
    </subcellularLocation>
</comment>
<reference evidence="6" key="1">
    <citation type="journal article" date="2021" name="Sci. Adv.">
        <title>The American lobster genome reveals insights on longevity, neural, and immune adaptations.</title>
        <authorList>
            <person name="Polinski J.M."/>
            <person name="Zimin A.V."/>
            <person name="Clark K.F."/>
            <person name="Kohn A.B."/>
            <person name="Sadowski N."/>
            <person name="Timp W."/>
            <person name="Ptitsyn A."/>
            <person name="Khanna P."/>
            <person name="Romanova D.Y."/>
            <person name="Williams P."/>
            <person name="Greenwood S.J."/>
            <person name="Moroz L.L."/>
            <person name="Walt D.R."/>
            <person name="Bodnar A.G."/>
        </authorList>
    </citation>
    <scope>NUCLEOTIDE SEQUENCE</scope>
    <source>
        <strain evidence="6">GMGI-L3</strain>
    </source>
</reference>
<gene>
    <name evidence="6" type="ORF">Hamer_G013799</name>
</gene>
<dbReference type="EMBL" id="JAHLQT010012455">
    <property type="protein sequence ID" value="KAG7171334.1"/>
    <property type="molecule type" value="Genomic_DNA"/>
</dbReference>
<evidence type="ECO:0000256" key="4">
    <source>
        <dbReference type="ARBA" id="ARBA00023136"/>
    </source>
</evidence>
<evidence type="ECO:0000256" key="1">
    <source>
        <dbReference type="ARBA" id="ARBA00004370"/>
    </source>
</evidence>
<evidence type="ECO:0000313" key="7">
    <source>
        <dbReference type="Proteomes" id="UP000747542"/>
    </source>
</evidence>